<accession>R7UIU9</accession>
<dbReference type="HOGENOM" id="CLU_1483342_0_0_1"/>
<sequence length="182" mass="20293">MAALRAVFVLMSISCIGAFHPLHDFFKRQVPPQDAFNPFKNVFKREQPGLQAPLPCATVTADLMTLIDYQSSPFPFPFSITDFVTFTTSVDARNSSAVNQVVCHFLSVIEETLMPSDIPIPDVNDLHIPERGTPVMYALSHLERQLAQDVNDIDSHPGRAHYIRNQQLTVKLLRSLEAAGAM</sequence>
<evidence type="ECO:0000256" key="1">
    <source>
        <dbReference type="SAM" id="SignalP"/>
    </source>
</evidence>
<evidence type="ECO:0000313" key="4">
    <source>
        <dbReference type="Proteomes" id="UP000014760"/>
    </source>
</evidence>
<proteinExistence type="predicted"/>
<protein>
    <submittedName>
        <fullName evidence="2 3">Uncharacterized protein</fullName>
    </submittedName>
</protein>
<keyword evidence="1" id="KW-0732">Signal</keyword>
<reference evidence="3" key="3">
    <citation type="submission" date="2015-06" db="UniProtKB">
        <authorList>
            <consortium name="EnsemblMetazoa"/>
        </authorList>
    </citation>
    <scope>IDENTIFICATION</scope>
</reference>
<organism evidence="2">
    <name type="scientific">Capitella teleta</name>
    <name type="common">Polychaete worm</name>
    <dbReference type="NCBI Taxonomy" id="283909"/>
    <lineage>
        <taxon>Eukaryota</taxon>
        <taxon>Metazoa</taxon>
        <taxon>Spiralia</taxon>
        <taxon>Lophotrochozoa</taxon>
        <taxon>Annelida</taxon>
        <taxon>Polychaeta</taxon>
        <taxon>Sedentaria</taxon>
        <taxon>Scolecida</taxon>
        <taxon>Capitellidae</taxon>
        <taxon>Capitella</taxon>
    </lineage>
</organism>
<dbReference type="AlphaFoldDB" id="R7UIU9"/>
<feature type="signal peptide" evidence="1">
    <location>
        <begin position="1"/>
        <end position="18"/>
    </location>
</feature>
<dbReference type="Proteomes" id="UP000014760">
    <property type="component" value="Unassembled WGS sequence"/>
</dbReference>
<gene>
    <name evidence="2" type="ORF">CAPTEDRAFT_202876</name>
</gene>
<name>R7UIU9_CAPTE</name>
<dbReference type="EnsemblMetazoa" id="CapteT202876">
    <property type="protein sequence ID" value="CapteP202876"/>
    <property type="gene ID" value="CapteG202876"/>
</dbReference>
<feature type="chain" id="PRO_5008788073" evidence="1">
    <location>
        <begin position="19"/>
        <end position="182"/>
    </location>
</feature>
<dbReference type="EMBL" id="AMQN01007582">
    <property type="status" value="NOT_ANNOTATED_CDS"/>
    <property type="molecule type" value="Genomic_DNA"/>
</dbReference>
<reference evidence="4" key="1">
    <citation type="submission" date="2012-12" db="EMBL/GenBank/DDBJ databases">
        <authorList>
            <person name="Hellsten U."/>
            <person name="Grimwood J."/>
            <person name="Chapman J.A."/>
            <person name="Shapiro H."/>
            <person name="Aerts A."/>
            <person name="Otillar R.P."/>
            <person name="Terry A.Y."/>
            <person name="Boore J.L."/>
            <person name="Simakov O."/>
            <person name="Marletaz F."/>
            <person name="Cho S.-J."/>
            <person name="Edsinger-Gonzales E."/>
            <person name="Havlak P."/>
            <person name="Kuo D.-H."/>
            <person name="Larsson T."/>
            <person name="Lv J."/>
            <person name="Arendt D."/>
            <person name="Savage R."/>
            <person name="Osoegawa K."/>
            <person name="de Jong P."/>
            <person name="Lindberg D.R."/>
            <person name="Seaver E.C."/>
            <person name="Weisblat D.A."/>
            <person name="Putnam N.H."/>
            <person name="Grigoriev I.V."/>
            <person name="Rokhsar D.S."/>
        </authorList>
    </citation>
    <scope>NUCLEOTIDE SEQUENCE</scope>
    <source>
        <strain evidence="4">I ESC-2004</strain>
    </source>
</reference>
<evidence type="ECO:0000313" key="3">
    <source>
        <dbReference type="EnsemblMetazoa" id="CapteP202876"/>
    </source>
</evidence>
<evidence type="ECO:0000313" key="2">
    <source>
        <dbReference type="EMBL" id="ELU06090.1"/>
    </source>
</evidence>
<dbReference type="EMBL" id="KB300950">
    <property type="protein sequence ID" value="ELU06090.1"/>
    <property type="molecule type" value="Genomic_DNA"/>
</dbReference>
<keyword evidence="4" id="KW-1185">Reference proteome</keyword>
<reference evidence="2 4" key="2">
    <citation type="journal article" date="2013" name="Nature">
        <title>Insights into bilaterian evolution from three spiralian genomes.</title>
        <authorList>
            <person name="Simakov O."/>
            <person name="Marletaz F."/>
            <person name="Cho S.J."/>
            <person name="Edsinger-Gonzales E."/>
            <person name="Havlak P."/>
            <person name="Hellsten U."/>
            <person name="Kuo D.H."/>
            <person name="Larsson T."/>
            <person name="Lv J."/>
            <person name="Arendt D."/>
            <person name="Savage R."/>
            <person name="Osoegawa K."/>
            <person name="de Jong P."/>
            <person name="Grimwood J."/>
            <person name="Chapman J.A."/>
            <person name="Shapiro H."/>
            <person name="Aerts A."/>
            <person name="Otillar R.P."/>
            <person name="Terry A.Y."/>
            <person name="Boore J.L."/>
            <person name="Grigoriev I.V."/>
            <person name="Lindberg D.R."/>
            <person name="Seaver E.C."/>
            <person name="Weisblat D.A."/>
            <person name="Putnam N.H."/>
            <person name="Rokhsar D.S."/>
        </authorList>
    </citation>
    <scope>NUCLEOTIDE SEQUENCE</scope>
    <source>
        <strain evidence="2 4">I ESC-2004</strain>
    </source>
</reference>